<dbReference type="Proteomes" id="UP000198287">
    <property type="component" value="Unassembled WGS sequence"/>
</dbReference>
<dbReference type="AlphaFoldDB" id="A0A226EAA8"/>
<sequence>MDETDYTKNAKLPKDVYANIFQEAKLGKNTKFDCKNQRSFHDRSISILTSVSGTPTLFQVRLGKGLDFYGSCGCKIPRPNNQFENDKTKLTSKRNSKLTKLYVKNDQKHYFSQHYGECLKGKSVNEFETVRTDITIIKWKQDDKLNVSQMYAAIIKYNKEGDIGDLLKFKN</sequence>
<evidence type="ECO:0000313" key="1">
    <source>
        <dbReference type="EMBL" id="OXA54389.1"/>
    </source>
</evidence>
<protein>
    <submittedName>
        <fullName evidence="1">Uncharacterized protein</fullName>
    </submittedName>
</protein>
<proteinExistence type="predicted"/>
<organism evidence="1 2">
    <name type="scientific">Folsomia candida</name>
    <name type="common">Springtail</name>
    <dbReference type="NCBI Taxonomy" id="158441"/>
    <lineage>
        <taxon>Eukaryota</taxon>
        <taxon>Metazoa</taxon>
        <taxon>Ecdysozoa</taxon>
        <taxon>Arthropoda</taxon>
        <taxon>Hexapoda</taxon>
        <taxon>Collembola</taxon>
        <taxon>Entomobryomorpha</taxon>
        <taxon>Isotomoidea</taxon>
        <taxon>Isotomidae</taxon>
        <taxon>Proisotominae</taxon>
        <taxon>Folsomia</taxon>
    </lineage>
</organism>
<accession>A0A226EAA8</accession>
<gene>
    <name evidence="1" type="ORF">Fcan01_10170</name>
</gene>
<comment type="caution">
    <text evidence="1">The sequence shown here is derived from an EMBL/GenBank/DDBJ whole genome shotgun (WGS) entry which is preliminary data.</text>
</comment>
<dbReference type="EMBL" id="LNIX01000005">
    <property type="protein sequence ID" value="OXA54389.1"/>
    <property type="molecule type" value="Genomic_DNA"/>
</dbReference>
<dbReference type="Gene3D" id="3.30.870.30">
    <property type="entry name" value="MITD, C-terminal phospholipase D-like domain"/>
    <property type="match status" value="1"/>
</dbReference>
<dbReference type="InterPro" id="IPR038113">
    <property type="entry name" value="MITD1_C_sf"/>
</dbReference>
<evidence type="ECO:0000313" key="2">
    <source>
        <dbReference type="Proteomes" id="UP000198287"/>
    </source>
</evidence>
<keyword evidence="2" id="KW-1185">Reference proteome</keyword>
<name>A0A226EAA8_FOLCA</name>
<reference evidence="1 2" key="1">
    <citation type="submission" date="2015-12" db="EMBL/GenBank/DDBJ databases">
        <title>The genome of Folsomia candida.</title>
        <authorList>
            <person name="Faddeeva A."/>
            <person name="Derks M.F."/>
            <person name="Anvar Y."/>
            <person name="Smit S."/>
            <person name="Van Straalen N."/>
            <person name="Roelofs D."/>
        </authorList>
    </citation>
    <scope>NUCLEOTIDE SEQUENCE [LARGE SCALE GENOMIC DNA]</scope>
    <source>
        <strain evidence="1 2">VU population</strain>
        <tissue evidence="1">Whole body</tissue>
    </source>
</reference>